<accession>A0A0P9GLA8</accession>
<dbReference type="SUPFAM" id="SSF55846">
    <property type="entry name" value="N-acetylmuramoyl-L-alanine amidase-like"/>
    <property type="match status" value="1"/>
</dbReference>
<dbReference type="GO" id="GO:0008745">
    <property type="term" value="F:N-acetylmuramoyl-L-alanine amidase activity"/>
    <property type="evidence" value="ECO:0007669"/>
    <property type="project" value="InterPro"/>
</dbReference>
<dbReference type="Proteomes" id="UP000050482">
    <property type="component" value="Unassembled WGS sequence"/>
</dbReference>
<dbReference type="AlphaFoldDB" id="A0A0P9GLA8"/>
<proteinExistence type="predicted"/>
<dbReference type="Pfam" id="PF01510">
    <property type="entry name" value="Amidase_2"/>
    <property type="match status" value="1"/>
</dbReference>
<evidence type="ECO:0000259" key="1">
    <source>
        <dbReference type="Pfam" id="PF01510"/>
    </source>
</evidence>
<dbReference type="Gene3D" id="3.40.80.10">
    <property type="entry name" value="Peptidoglycan recognition protein-like"/>
    <property type="match status" value="1"/>
</dbReference>
<dbReference type="CDD" id="cd06583">
    <property type="entry name" value="PGRP"/>
    <property type="match status" value="1"/>
</dbReference>
<evidence type="ECO:0000313" key="2">
    <source>
        <dbReference type="EMBL" id="KPV40927.1"/>
    </source>
</evidence>
<gene>
    <name evidence="2" type="ORF">AN477_21540</name>
</gene>
<dbReference type="STRING" id="471514.AN477_21540"/>
<dbReference type="InterPro" id="IPR036505">
    <property type="entry name" value="Amidase/PGRP_sf"/>
</dbReference>
<dbReference type="GO" id="GO:0009253">
    <property type="term" value="P:peptidoglycan catabolic process"/>
    <property type="evidence" value="ECO:0007669"/>
    <property type="project" value="InterPro"/>
</dbReference>
<dbReference type="PATRIC" id="fig|471514.4.peg.1815"/>
<comment type="caution">
    <text evidence="2">The sequence shown here is derived from an EMBL/GenBank/DDBJ whole genome shotgun (WGS) entry which is preliminary data.</text>
</comment>
<sequence>MLMTKEQFKDWLLHKQFTRNIKLIQEHHTWSPSYKDFNGSNYLPLLKWMERYHVNVMHWNNISQNLTIFPDGEIVVCRPLDSSPQGSIGLENSAARRAIESKSITIENLGNFDEGNDVMTPEQKDAIVYVTALLCIKFGLTPSINTITYHHWWDLGTGQRVLDRGQKNRVKTCPGTGFFGGNSTTSAKANFYPLVLEQMKQIEVSMH</sequence>
<keyword evidence="3" id="KW-1185">Reference proteome</keyword>
<dbReference type="EMBL" id="LJCO01000096">
    <property type="protein sequence ID" value="KPV40927.1"/>
    <property type="molecule type" value="Genomic_DNA"/>
</dbReference>
<feature type="domain" description="N-acetylmuramoyl-L-alanine amidase" evidence="1">
    <location>
        <begin position="19"/>
        <end position="175"/>
    </location>
</feature>
<evidence type="ECO:0000313" key="3">
    <source>
        <dbReference type="Proteomes" id="UP000050482"/>
    </source>
</evidence>
<organism evidence="2 3">
    <name type="scientific">Alicyclobacillus ferrooxydans</name>
    <dbReference type="NCBI Taxonomy" id="471514"/>
    <lineage>
        <taxon>Bacteria</taxon>
        <taxon>Bacillati</taxon>
        <taxon>Bacillota</taxon>
        <taxon>Bacilli</taxon>
        <taxon>Bacillales</taxon>
        <taxon>Alicyclobacillaceae</taxon>
        <taxon>Alicyclobacillus</taxon>
    </lineage>
</organism>
<reference evidence="2 3" key="1">
    <citation type="submission" date="2015-09" db="EMBL/GenBank/DDBJ databases">
        <title>Draft genome sequence of Alicyclobacillus ferrooxydans DSM 22381.</title>
        <authorList>
            <person name="Hemp J."/>
        </authorList>
    </citation>
    <scope>NUCLEOTIDE SEQUENCE [LARGE SCALE GENOMIC DNA]</scope>
    <source>
        <strain evidence="2 3">TC-34</strain>
    </source>
</reference>
<protein>
    <recommendedName>
        <fullName evidence="1">N-acetylmuramoyl-L-alanine amidase domain-containing protein</fullName>
    </recommendedName>
</protein>
<dbReference type="InterPro" id="IPR002502">
    <property type="entry name" value="Amidase_domain"/>
</dbReference>
<name>A0A0P9GLA8_9BACL</name>